<protein>
    <recommendedName>
        <fullName evidence="3">histidine kinase</fullName>
        <ecNumber evidence="3">2.7.13.3</ecNumber>
    </recommendedName>
</protein>
<dbReference type="GO" id="GO:0016887">
    <property type="term" value="F:ATP hydrolysis activity"/>
    <property type="evidence" value="ECO:0007669"/>
    <property type="project" value="InterPro"/>
</dbReference>
<evidence type="ECO:0000259" key="12">
    <source>
        <dbReference type="PROSITE" id="PS50893"/>
    </source>
</evidence>
<evidence type="ECO:0000256" key="1">
    <source>
        <dbReference type="ARBA" id="ARBA00000085"/>
    </source>
</evidence>
<keyword evidence="5" id="KW-0808">Transferase</keyword>
<dbReference type="GO" id="GO:0000155">
    <property type="term" value="F:phosphorelay sensor kinase activity"/>
    <property type="evidence" value="ECO:0007669"/>
    <property type="project" value="InterPro"/>
</dbReference>
<accession>A0AA91TN72</accession>
<dbReference type="GO" id="GO:0005524">
    <property type="term" value="F:ATP binding"/>
    <property type="evidence" value="ECO:0007669"/>
    <property type="project" value="UniProtKB-KW"/>
</dbReference>
<keyword evidence="8" id="KW-0067">ATP-binding</keyword>
<comment type="caution">
    <text evidence="13">The sequence shown here is derived from an EMBL/GenBank/DDBJ whole genome shotgun (WGS) entry which is preliminary data.</text>
</comment>
<comment type="catalytic activity">
    <reaction evidence="1">
        <text>ATP + protein L-histidine = ADP + protein N-phospho-L-histidine.</text>
        <dbReference type="EC" id="2.7.13.3"/>
    </reaction>
</comment>
<dbReference type="PANTHER" id="PTHR45453:SF1">
    <property type="entry name" value="PHOSPHATE REGULON SENSOR PROTEIN PHOR"/>
    <property type="match status" value="1"/>
</dbReference>
<dbReference type="InterPro" id="IPR027417">
    <property type="entry name" value="P-loop_NTPase"/>
</dbReference>
<dbReference type="SUPFAM" id="SSF52540">
    <property type="entry name" value="P-loop containing nucleoside triphosphate hydrolases"/>
    <property type="match status" value="1"/>
</dbReference>
<dbReference type="GO" id="GO:0005886">
    <property type="term" value="C:plasma membrane"/>
    <property type="evidence" value="ECO:0007669"/>
    <property type="project" value="TreeGrafter"/>
</dbReference>
<evidence type="ECO:0000256" key="9">
    <source>
        <dbReference type="ARBA" id="ARBA00023012"/>
    </source>
</evidence>
<keyword evidence="10" id="KW-0175">Coiled coil</keyword>
<dbReference type="SUPFAM" id="SSF55874">
    <property type="entry name" value="ATPase domain of HSP90 chaperone/DNA topoisomerase II/histidine kinase"/>
    <property type="match status" value="1"/>
</dbReference>
<dbReference type="Gene3D" id="3.40.50.300">
    <property type="entry name" value="P-loop containing nucleotide triphosphate hydrolases"/>
    <property type="match status" value="1"/>
</dbReference>
<dbReference type="InterPro" id="IPR050351">
    <property type="entry name" value="BphY/WalK/GraS-like"/>
</dbReference>
<evidence type="ECO:0000256" key="8">
    <source>
        <dbReference type="ARBA" id="ARBA00022840"/>
    </source>
</evidence>
<dbReference type="Proteomes" id="UP000216961">
    <property type="component" value="Unassembled WGS sequence"/>
</dbReference>
<dbReference type="SMART" id="SM00388">
    <property type="entry name" value="HisKA"/>
    <property type="match status" value="1"/>
</dbReference>
<reference evidence="13 14" key="1">
    <citation type="submission" date="2017-07" db="EMBL/GenBank/DDBJ databases">
        <title>Isolation and whole genome analysis of endospore-forming bacteria from heroin.</title>
        <authorList>
            <person name="Kalinowski J."/>
            <person name="Ahrens B."/>
            <person name="Al-Dilaimi A."/>
            <person name="Winkler A."/>
            <person name="Wibberg D."/>
            <person name="Schleenbecker U."/>
            <person name="Ruckert C."/>
            <person name="Wolfel R."/>
            <person name="Grass G."/>
        </authorList>
    </citation>
    <scope>NUCLEOTIDE SEQUENCE [LARGE SCALE GENOMIC DNA]</scope>
    <source>
        <strain evidence="13 14">7521-2</strain>
    </source>
</reference>
<dbReference type="Pfam" id="PF02518">
    <property type="entry name" value="HATPase_c"/>
    <property type="match status" value="1"/>
</dbReference>
<name>A0AA91TN72_NIACI</name>
<gene>
    <name evidence="13" type="ORF">CHH57_23275</name>
</gene>
<dbReference type="SUPFAM" id="SSF47384">
    <property type="entry name" value="Homodimeric domain of signal transducing histidine kinase"/>
    <property type="match status" value="1"/>
</dbReference>
<evidence type="ECO:0000313" key="14">
    <source>
        <dbReference type="Proteomes" id="UP000216961"/>
    </source>
</evidence>
<dbReference type="GO" id="GO:0016036">
    <property type="term" value="P:cellular response to phosphate starvation"/>
    <property type="evidence" value="ECO:0007669"/>
    <property type="project" value="TreeGrafter"/>
</dbReference>
<dbReference type="InterPro" id="IPR005467">
    <property type="entry name" value="His_kinase_dom"/>
</dbReference>
<evidence type="ECO:0000256" key="7">
    <source>
        <dbReference type="ARBA" id="ARBA00022777"/>
    </source>
</evidence>
<dbReference type="Gene3D" id="1.10.287.130">
    <property type="match status" value="1"/>
</dbReference>
<keyword evidence="7" id="KW-0418">Kinase</keyword>
<dbReference type="CDD" id="cd00075">
    <property type="entry name" value="HATPase"/>
    <property type="match status" value="1"/>
</dbReference>
<dbReference type="InterPro" id="IPR003594">
    <property type="entry name" value="HATPase_dom"/>
</dbReference>
<evidence type="ECO:0000256" key="6">
    <source>
        <dbReference type="ARBA" id="ARBA00022741"/>
    </source>
</evidence>
<dbReference type="PROSITE" id="PS50109">
    <property type="entry name" value="HIS_KIN"/>
    <property type="match status" value="1"/>
</dbReference>
<proteinExistence type="predicted"/>
<feature type="domain" description="ABC transporter" evidence="12">
    <location>
        <begin position="11"/>
        <end position="279"/>
    </location>
</feature>
<evidence type="ECO:0000313" key="13">
    <source>
        <dbReference type="EMBL" id="PAD80793.1"/>
    </source>
</evidence>
<evidence type="ECO:0000256" key="5">
    <source>
        <dbReference type="ARBA" id="ARBA00022679"/>
    </source>
</evidence>
<dbReference type="InterPro" id="IPR003439">
    <property type="entry name" value="ABC_transporter-like_ATP-bd"/>
</dbReference>
<keyword evidence="4" id="KW-0597">Phosphoprotein</keyword>
<keyword evidence="9" id="KW-0902">Two-component regulatory system</keyword>
<dbReference type="CDD" id="cd00082">
    <property type="entry name" value="HisKA"/>
    <property type="match status" value="1"/>
</dbReference>
<evidence type="ECO:0000256" key="4">
    <source>
        <dbReference type="ARBA" id="ARBA00022553"/>
    </source>
</evidence>
<evidence type="ECO:0000256" key="10">
    <source>
        <dbReference type="SAM" id="Coils"/>
    </source>
</evidence>
<dbReference type="EMBL" id="NPBQ01000139">
    <property type="protein sequence ID" value="PAD80793.1"/>
    <property type="molecule type" value="Genomic_DNA"/>
</dbReference>
<dbReference type="SMART" id="SM00387">
    <property type="entry name" value="HATPase_c"/>
    <property type="match status" value="1"/>
</dbReference>
<dbReference type="PRINTS" id="PR00344">
    <property type="entry name" value="BCTRLSENSOR"/>
</dbReference>
<dbReference type="Gene3D" id="3.30.565.10">
    <property type="entry name" value="Histidine kinase-like ATPase, C-terminal domain"/>
    <property type="match status" value="1"/>
</dbReference>
<comment type="subcellular location">
    <subcellularLocation>
        <location evidence="2">Membrane</location>
    </subcellularLocation>
</comment>
<dbReference type="GO" id="GO:0004721">
    <property type="term" value="F:phosphoprotein phosphatase activity"/>
    <property type="evidence" value="ECO:0007669"/>
    <property type="project" value="TreeGrafter"/>
</dbReference>
<feature type="domain" description="Histidine kinase" evidence="11">
    <location>
        <begin position="105"/>
        <end position="317"/>
    </location>
</feature>
<organism evidence="13 14">
    <name type="scientific">Niallia circulans</name>
    <name type="common">Bacillus circulans</name>
    <dbReference type="NCBI Taxonomy" id="1397"/>
    <lineage>
        <taxon>Bacteria</taxon>
        <taxon>Bacillati</taxon>
        <taxon>Bacillota</taxon>
        <taxon>Bacilli</taxon>
        <taxon>Bacillales</taxon>
        <taxon>Bacillaceae</taxon>
        <taxon>Niallia</taxon>
    </lineage>
</organism>
<dbReference type="PANTHER" id="PTHR45453">
    <property type="entry name" value="PHOSPHATE REGULON SENSOR PROTEIN PHOR"/>
    <property type="match status" value="1"/>
</dbReference>
<dbReference type="InterPro" id="IPR036097">
    <property type="entry name" value="HisK_dim/P_sf"/>
</dbReference>
<keyword evidence="6" id="KW-0547">Nucleotide-binding</keyword>
<dbReference type="InterPro" id="IPR004358">
    <property type="entry name" value="Sig_transdc_His_kin-like_C"/>
</dbReference>
<dbReference type="EC" id="2.7.13.3" evidence="3"/>
<evidence type="ECO:0000256" key="2">
    <source>
        <dbReference type="ARBA" id="ARBA00004370"/>
    </source>
</evidence>
<feature type="coiled-coil region" evidence="10">
    <location>
        <begin position="78"/>
        <end position="105"/>
    </location>
</feature>
<dbReference type="AlphaFoldDB" id="A0AA91TN72"/>
<dbReference type="InterPro" id="IPR003661">
    <property type="entry name" value="HisK_dim/P_dom"/>
</dbReference>
<evidence type="ECO:0000256" key="3">
    <source>
        <dbReference type="ARBA" id="ARBA00012438"/>
    </source>
</evidence>
<dbReference type="InterPro" id="IPR036890">
    <property type="entry name" value="HATPase_C_sf"/>
</dbReference>
<sequence>MEEKVMSDYIIETSNLTKKFGKFLAVDQVNLLVPKGGIYGFLGPNGAGKSTTIRMLLGLIKETEGEVKGVYKTVFENLNELSDTLQSNEAERRKLEKMREEWITNITHDIKTPLSSIKGYSELLQDYELDANEKNRYVDIILNKSVYIEHLIDDLNLTYKLKSNVFLLKKAEANLVDIIRESLIQIFNHPLYEETNLDFSTETEQILFNCDKTLIQRALMNLIYNAIVHNPPDTFIQVFIGQEKETIKVWIEDNGNGIEEGELEDLFSRYYRGTNTGEAHKGSGLGLAIAKQIVEAHGGKIFVDSKLGEGTRITLIF</sequence>
<dbReference type="Pfam" id="PF00512">
    <property type="entry name" value="HisKA"/>
    <property type="match status" value="1"/>
</dbReference>
<evidence type="ECO:0000259" key="11">
    <source>
        <dbReference type="PROSITE" id="PS50109"/>
    </source>
</evidence>
<dbReference type="PROSITE" id="PS50893">
    <property type="entry name" value="ABC_TRANSPORTER_2"/>
    <property type="match status" value="1"/>
</dbReference>